<dbReference type="GeneID" id="100181904"/>
<dbReference type="Ensembl" id="ENSCINT00000016443.3">
    <property type="protein sequence ID" value="ENSCINP00000016443.3"/>
    <property type="gene ID" value="ENSCING00000008037.3"/>
</dbReference>
<evidence type="ECO:0000259" key="11">
    <source>
        <dbReference type="Pfam" id="PF01694"/>
    </source>
</evidence>
<dbReference type="GO" id="GO:0016020">
    <property type="term" value="C:membrane"/>
    <property type="evidence" value="ECO:0007669"/>
    <property type="project" value="UniProtKB-SubCell"/>
</dbReference>
<dbReference type="Pfam" id="PF01694">
    <property type="entry name" value="Rhomboid"/>
    <property type="match status" value="1"/>
</dbReference>
<proteinExistence type="inferred from homology"/>
<dbReference type="FunFam" id="1.20.1540.10:FF:000012">
    <property type="entry name" value="Rhomboid family protein"/>
    <property type="match status" value="1"/>
</dbReference>
<gene>
    <name evidence="12" type="primary">LOC100181904</name>
</gene>
<evidence type="ECO:0000256" key="8">
    <source>
        <dbReference type="ARBA" id="ARBA00023136"/>
    </source>
</evidence>
<evidence type="ECO:0000256" key="10">
    <source>
        <dbReference type="SAM" id="Phobius"/>
    </source>
</evidence>
<dbReference type="OMA" id="ASFTICK"/>
<feature type="transmembrane region" description="Helical" evidence="10">
    <location>
        <begin position="306"/>
        <end position="330"/>
    </location>
</feature>
<feature type="transmembrane region" description="Helical" evidence="10">
    <location>
        <begin position="382"/>
        <end position="404"/>
    </location>
</feature>
<evidence type="ECO:0000256" key="4">
    <source>
        <dbReference type="ARBA" id="ARBA00013039"/>
    </source>
</evidence>
<dbReference type="Gene3D" id="1.20.1540.10">
    <property type="entry name" value="Rhomboid-like"/>
    <property type="match status" value="1"/>
</dbReference>
<evidence type="ECO:0000256" key="6">
    <source>
        <dbReference type="ARBA" id="ARBA00022801"/>
    </source>
</evidence>
<dbReference type="EC" id="3.4.21.105" evidence="4"/>
<dbReference type="Proteomes" id="UP000008144">
    <property type="component" value="Unassembled WGS sequence"/>
</dbReference>
<name>F6S5D5_CIOIN</name>
<feature type="transmembrane region" description="Helical" evidence="10">
    <location>
        <begin position="248"/>
        <end position="267"/>
    </location>
</feature>
<feature type="region of interest" description="Disordered" evidence="9">
    <location>
        <begin position="119"/>
        <end position="151"/>
    </location>
</feature>
<dbReference type="GeneTree" id="ENSGT00390000013063"/>
<protein>
    <recommendedName>
        <fullName evidence="4">rhomboid protease</fullName>
        <ecNumber evidence="4">3.4.21.105</ecNumber>
    </recommendedName>
</protein>
<dbReference type="OrthoDB" id="10260614at2759"/>
<evidence type="ECO:0000256" key="2">
    <source>
        <dbReference type="ARBA" id="ARBA00004141"/>
    </source>
</evidence>
<dbReference type="STRING" id="7719.ENSCINP00000016443"/>
<dbReference type="FunCoup" id="F6S5D5">
    <property type="interactions" value="109"/>
</dbReference>
<dbReference type="InParanoid" id="F6S5D5"/>
<evidence type="ECO:0000256" key="1">
    <source>
        <dbReference type="ARBA" id="ARBA00000156"/>
    </source>
</evidence>
<evidence type="ECO:0000313" key="13">
    <source>
        <dbReference type="Proteomes" id="UP000008144"/>
    </source>
</evidence>
<evidence type="ECO:0000256" key="9">
    <source>
        <dbReference type="SAM" id="MobiDB-lite"/>
    </source>
</evidence>
<feature type="transmembrane region" description="Helical" evidence="10">
    <location>
        <begin position="157"/>
        <end position="176"/>
    </location>
</feature>
<dbReference type="SUPFAM" id="SSF144091">
    <property type="entry name" value="Rhomboid-like"/>
    <property type="match status" value="1"/>
</dbReference>
<dbReference type="InterPro" id="IPR050925">
    <property type="entry name" value="Rhomboid_protease_S54"/>
</dbReference>
<evidence type="ECO:0000256" key="5">
    <source>
        <dbReference type="ARBA" id="ARBA00022692"/>
    </source>
</evidence>
<dbReference type="GO" id="GO:0004252">
    <property type="term" value="F:serine-type endopeptidase activity"/>
    <property type="evidence" value="ECO:0000318"/>
    <property type="project" value="GO_Central"/>
</dbReference>
<keyword evidence="6" id="KW-0378">Hydrolase</keyword>
<sequence>MSASHWIGRTVCFNIRWKTCLLRNTISSQQRYYRGLQETRGASFTICKGKSNLCVGIAQRLRGTSATKGFLIYSKHPINSVTATPNIYFHSSPLKNFSSPLYNVAGASVLSQNIRNFRTQENETKPVEQQEKPESYKRKQKYKGKGTENDSESKFGLILKYGLGSALVISLVTGPLKLFDDEFRSYVPTQLPYPEYALYVPIVAINVFVFILWRKIPQKMSKYFTLSAQRGVRNFGSLVGSAFSHKSFLHLCINMYVLSSFSAAWFIHAKLSNQRMNSDLEIVSQFHEFFLSAAIASSFGSFVVKLLGGITVPSLGASGAIMGLIGYICSKIPESRLSIVFLPQWSFTADSALKGIATFDAVGLLVGMATKWRYMVLDHAGHLAGLLFGIWYAHAGANIFSAWYRYCRRVKDGMQGRKK</sequence>
<reference evidence="13" key="1">
    <citation type="journal article" date="2002" name="Science">
        <title>The draft genome of Ciona intestinalis: insights into chordate and vertebrate origins.</title>
        <authorList>
            <person name="Dehal P."/>
            <person name="Satou Y."/>
            <person name="Campbell R.K."/>
            <person name="Chapman J."/>
            <person name="Degnan B."/>
            <person name="De Tomaso A."/>
            <person name="Davidson B."/>
            <person name="Di Gregorio A."/>
            <person name="Gelpke M."/>
            <person name="Goodstein D.M."/>
            <person name="Harafuji N."/>
            <person name="Hastings K.E."/>
            <person name="Ho I."/>
            <person name="Hotta K."/>
            <person name="Huang W."/>
            <person name="Kawashima T."/>
            <person name="Lemaire P."/>
            <person name="Martinez D."/>
            <person name="Meinertzhagen I.A."/>
            <person name="Necula S."/>
            <person name="Nonaka M."/>
            <person name="Putnam N."/>
            <person name="Rash S."/>
            <person name="Saiga H."/>
            <person name="Satake M."/>
            <person name="Terry A."/>
            <person name="Yamada L."/>
            <person name="Wang H.G."/>
            <person name="Awazu S."/>
            <person name="Azumi K."/>
            <person name="Boore J."/>
            <person name="Branno M."/>
            <person name="Chin-Bow S."/>
            <person name="DeSantis R."/>
            <person name="Doyle S."/>
            <person name="Francino P."/>
            <person name="Keys D.N."/>
            <person name="Haga S."/>
            <person name="Hayashi H."/>
            <person name="Hino K."/>
            <person name="Imai K.S."/>
            <person name="Inaba K."/>
            <person name="Kano S."/>
            <person name="Kobayashi K."/>
            <person name="Kobayashi M."/>
            <person name="Lee B.I."/>
            <person name="Makabe K.W."/>
            <person name="Manohar C."/>
            <person name="Matassi G."/>
            <person name="Medina M."/>
            <person name="Mochizuki Y."/>
            <person name="Mount S."/>
            <person name="Morishita T."/>
            <person name="Miura S."/>
            <person name="Nakayama A."/>
            <person name="Nishizaka S."/>
            <person name="Nomoto H."/>
            <person name="Ohta F."/>
            <person name="Oishi K."/>
            <person name="Rigoutsos I."/>
            <person name="Sano M."/>
            <person name="Sasaki A."/>
            <person name="Sasakura Y."/>
            <person name="Shoguchi E."/>
            <person name="Shin-i T."/>
            <person name="Spagnuolo A."/>
            <person name="Stainier D."/>
            <person name="Suzuki M.M."/>
            <person name="Tassy O."/>
            <person name="Takatori N."/>
            <person name="Tokuoka M."/>
            <person name="Yagi K."/>
            <person name="Yoshizaki F."/>
            <person name="Wada S."/>
            <person name="Zhang C."/>
            <person name="Hyatt P.D."/>
            <person name="Larimer F."/>
            <person name="Detter C."/>
            <person name="Doggett N."/>
            <person name="Glavina T."/>
            <person name="Hawkins T."/>
            <person name="Richardson P."/>
            <person name="Lucas S."/>
            <person name="Kohara Y."/>
            <person name="Levine M."/>
            <person name="Satoh N."/>
            <person name="Rokhsar D.S."/>
        </authorList>
    </citation>
    <scope>NUCLEOTIDE SEQUENCE [LARGE SCALE GENOMIC DNA]</scope>
</reference>
<keyword evidence="8 10" id="KW-0472">Membrane</keyword>
<dbReference type="AlphaFoldDB" id="F6S5D5"/>
<reference evidence="12" key="3">
    <citation type="submission" date="2025-09" db="UniProtKB">
        <authorList>
            <consortium name="Ensembl"/>
        </authorList>
    </citation>
    <scope>IDENTIFICATION</scope>
</reference>
<feature type="domain" description="Peptidase S54 rhomboid" evidence="11">
    <location>
        <begin position="237"/>
        <end position="394"/>
    </location>
</feature>
<feature type="transmembrane region" description="Helical" evidence="10">
    <location>
        <begin position="196"/>
        <end position="213"/>
    </location>
</feature>
<dbReference type="HOGENOM" id="CLU_645509_0_0_1"/>
<dbReference type="PANTHER" id="PTHR43731">
    <property type="entry name" value="RHOMBOID PROTEASE"/>
    <property type="match status" value="1"/>
</dbReference>
<keyword evidence="7 10" id="KW-1133">Transmembrane helix</keyword>
<dbReference type="InterPro" id="IPR035952">
    <property type="entry name" value="Rhomboid-like_sf"/>
</dbReference>
<keyword evidence="5 10" id="KW-0812">Transmembrane</keyword>
<keyword evidence="13" id="KW-1185">Reference proteome</keyword>
<evidence type="ECO:0000313" key="12">
    <source>
        <dbReference type="Ensembl" id="ENSCINP00000016443.3"/>
    </source>
</evidence>
<evidence type="ECO:0000256" key="7">
    <source>
        <dbReference type="ARBA" id="ARBA00022989"/>
    </source>
</evidence>
<dbReference type="GO" id="GO:0006465">
    <property type="term" value="P:signal peptide processing"/>
    <property type="evidence" value="ECO:0000318"/>
    <property type="project" value="GO_Central"/>
</dbReference>
<organism evidence="12 13">
    <name type="scientific">Ciona intestinalis</name>
    <name type="common">Transparent sea squirt</name>
    <name type="synonym">Ascidia intestinalis</name>
    <dbReference type="NCBI Taxonomy" id="7719"/>
    <lineage>
        <taxon>Eukaryota</taxon>
        <taxon>Metazoa</taxon>
        <taxon>Chordata</taxon>
        <taxon>Tunicata</taxon>
        <taxon>Ascidiacea</taxon>
        <taxon>Phlebobranchia</taxon>
        <taxon>Cionidae</taxon>
        <taxon>Ciona</taxon>
    </lineage>
</organism>
<accession>A0A1W2WC81</accession>
<dbReference type="KEGG" id="cin:100181904"/>
<reference evidence="12" key="2">
    <citation type="submission" date="2025-08" db="UniProtKB">
        <authorList>
            <consortium name="Ensembl"/>
        </authorList>
    </citation>
    <scope>IDENTIFICATION</scope>
</reference>
<comment type="similarity">
    <text evidence="3">Belongs to the peptidase S54 family.</text>
</comment>
<evidence type="ECO:0000256" key="3">
    <source>
        <dbReference type="ARBA" id="ARBA00009045"/>
    </source>
</evidence>
<dbReference type="PANTHER" id="PTHR43731:SF14">
    <property type="entry name" value="PRESENILIN-ASSOCIATED RHOMBOID-LIKE PROTEIN, MITOCHONDRIAL"/>
    <property type="match status" value="1"/>
</dbReference>
<comment type="subcellular location">
    <subcellularLocation>
        <location evidence="2">Membrane</location>
        <topology evidence="2">Multi-pass membrane protein</topology>
    </subcellularLocation>
</comment>
<comment type="catalytic activity">
    <reaction evidence="1">
        <text>Cleaves type-1 transmembrane domains using a catalytic dyad composed of serine and histidine that are contributed by different transmembrane domains.</text>
        <dbReference type="EC" id="3.4.21.105"/>
    </reaction>
</comment>
<accession>F6S5D5</accession>
<dbReference type="InterPro" id="IPR022764">
    <property type="entry name" value="Peptidase_S54_rhomboid_dom"/>
</dbReference>
<feature type="compositionally biased region" description="Basic and acidic residues" evidence="9">
    <location>
        <begin position="119"/>
        <end position="137"/>
    </location>
</feature>
<dbReference type="RefSeq" id="XP_002128450.1">
    <property type="nucleotide sequence ID" value="XM_002128414.5"/>
</dbReference>